<dbReference type="InterPro" id="IPR029045">
    <property type="entry name" value="ClpP/crotonase-like_dom_sf"/>
</dbReference>
<evidence type="ECO:0000256" key="4">
    <source>
        <dbReference type="ARBA" id="ARBA00005005"/>
    </source>
</evidence>
<evidence type="ECO:0000256" key="8">
    <source>
        <dbReference type="ARBA" id="ARBA00023027"/>
    </source>
</evidence>
<dbReference type="CDD" id="cd06558">
    <property type="entry name" value="crotonase-like"/>
    <property type="match status" value="1"/>
</dbReference>
<evidence type="ECO:0000259" key="18">
    <source>
        <dbReference type="Pfam" id="PF00725"/>
    </source>
</evidence>
<feature type="domain" description="3-hydroxyacyl-CoA dehydrogenase NAD binding" evidence="19">
    <location>
        <begin position="281"/>
        <end position="459"/>
    </location>
</feature>
<sequence>MAKGRTEMEVGSDGVAVIYVANPPVNALSIDVLFSLKGHYEEALRRNDVKAIVLTGSGRSFSAGLDISAFADIRKPEQLKDHCILIESMTDIFEDAGKPSVAAIDGPALGGGLELSMVCQARISTPNAQLGLTELQFGVIPGFGGTQRLPRLVGLTKALEMMMLSKPINAEEAHELGLVDAVVSPNDLLNDARRWALDICESKRPWVRALYKTDKLESPEVAREILNSARVLSRKQAANLQHPLVCIDAVEEGIVSGPRAGLRKQVPGITDLGLTPRKVSKVAIVGCGLMGSGIATALILSHYPVILKEVDEKSLNAGIDRIKENLLSRVRKGKMTKEKYEKTLSLLTGVLDYEKFKTVDLAIEAVVENVKLKQQIFAELEQHCPSHCILATNTSTIDLNLIGEKTNSQERIVGTHFFAPAHIMPLLEIVRTPRASLQAVVTLLDVGKKIKKTPIVVGNCTGFAVYRMFFPYTQAALLLVDHGMDVYKIDQACTEFGMSIGPFRMTDLVGFGVALATGMQFLENFPELVYKSMLIPLMVEDKRTGEASQKGFYRYEGKRKASPDPEIMNYVNESRRIAGATPDPELLKLDNSAIAEMVFFPVINEACRVLGEGIAFKASDLDIASIFGMGFPPYRGGIMHWADSIGARRICTMLSEWEMKYDQFFKPCSHLLERAGAGLPLSASATMMMNQAKTKILGGC</sequence>
<evidence type="ECO:0000313" key="20">
    <source>
        <dbReference type="EnsemblPlants" id="TraesCS1B02G127500.2"/>
    </source>
</evidence>
<evidence type="ECO:0000256" key="9">
    <source>
        <dbReference type="ARBA" id="ARBA00023098"/>
    </source>
</evidence>
<dbReference type="PANTHER" id="PTHR23309">
    <property type="entry name" value="3-HYDROXYACYL-COA DEHYROGENASE"/>
    <property type="match status" value="1"/>
</dbReference>
<dbReference type="Gene3D" id="3.90.226.10">
    <property type="entry name" value="2-enoyl-CoA Hydratase, Chain A, domain 1"/>
    <property type="match status" value="1"/>
</dbReference>
<dbReference type="InterPro" id="IPR036291">
    <property type="entry name" value="NAD(P)-bd_dom_sf"/>
</dbReference>
<evidence type="ECO:0000256" key="13">
    <source>
        <dbReference type="ARBA" id="ARBA00023268"/>
    </source>
</evidence>
<dbReference type="PROSITE" id="PS00166">
    <property type="entry name" value="ENOYL_COA_HYDRATASE"/>
    <property type="match status" value="1"/>
</dbReference>
<keyword evidence="12" id="KW-0456">Lyase</keyword>
<dbReference type="Gramene" id="TraesRN1B0100344000.4">
    <property type="protein sequence ID" value="TraesRN1B0100344000.4"/>
    <property type="gene ID" value="TraesRN1B0100344000"/>
</dbReference>
<dbReference type="GO" id="GO:0070403">
    <property type="term" value="F:NAD+ binding"/>
    <property type="evidence" value="ECO:0007669"/>
    <property type="project" value="InterPro"/>
</dbReference>
<dbReference type="InterPro" id="IPR008927">
    <property type="entry name" value="6-PGluconate_DH-like_C_sf"/>
</dbReference>
<dbReference type="GO" id="GO:0016616">
    <property type="term" value="F:oxidoreductase activity, acting on the CH-OH group of donors, NAD or NADP as acceptor"/>
    <property type="evidence" value="ECO:0007669"/>
    <property type="project" value="InterPro"/>
</dbReference>
<dbReference type="FunFam" id="1.10.1040.50:FF:000004">
    <property type="entry name" value="Peroxisomal fatty acid beta-oxidation multifunctional protein"/>
    <property type="match status" value="1"/>
</dbReference>
<comment type="subcellular location">
    <subcellularLocation>
        <location evidence="3">Peroxisome</location>
    </subcellularLocation>
</comment>
<dbReference type="GO" id="GO:0006635">
    <property type="term" value="P:fatty acid beta-oxidation"/>
    <property type="evidence" value="ECO:0007669"/>
    <property type="project" value="UniProtKB-UniPathway"/>
</dbReference>
<dbReference type="GO" id="GO:0008692">
    <property type="term" value="F:3-hydroxybutyryl-CoA epimerase activity"/>
    <property type="evidence" value="ECO:0007669"/>
    <property type="project" value="UniProtKB-EC"/>
</dbReference>
<evidence type="ECO:0000256" key="11">
    <source>
        <dbReference type="ARBA" id="ARBA00023235"/>
    </source>
</evidence>
<comment type="catalytic activity">
    <reaction evidence="2">
        <text>a (3E)-enoyl-CoA = a 4-saturated (2E)-enoyl-CoA</text>
        <dbReference type="Rhea" id="RHEA:45228"/>
        <dbReference type="ChEBI" id="CHEBI:58521"/>
        <dbReference type="ChEBI" id="CHEBI:85097"/>
        <dbReference type="EC" id="5.3.3.8"/>
    </reaction>
</comment>
<name>A0A3B5YTT0_WHEAT</name>
<evidence type="ECO:0000256" key="3">
    <source>
        <dbReference type="ARBA" id="ARBA00004275"/>
    </source>
</evidence>
<keyword evidence="7" id="KW-0560">Oxidoreductase</keyword>
<dbReference type="Gramene" id="TraesCS1B03G0345600.4">
    <property type="protein sequence ID" value="TraesCS1B03G0345600.4.CDS"/>
    <property type="gene ID" value="TraesCS1B03G0345600"/>
</dbReference>
<keyword evidence="8" id="KW-0520">NAD</keyword>
<evidence type="ECO:0000313" key="21">
    <source>
        <dbReference type="Proteomes" id="UP000019116"/>
    </source>
</evidence>
<gene>
    <name evidence="20" type="primary">LOC123191683</name>
</gene>
<comment type="catalytic activity">
    <reaction evidence="16">
        <text>a 4-saturated-(3S)-3-hydroxyacyl-CoA = a (3E)-enoyl-CoA + H2O</text>
        <dbReference type="Rhea" id="RHEA:20724"/>
        <dbReference type="ChEBI" id="CHEBI:15377"/>
        <dbReference type="ChEBI" id="CHEBI:58521"/>
        <dbReference type="ChEBI" id="CHEBI:137480"/>
        <dbReference type="EC" id="4.2.1.17"/>
    </reaction>
</comment>
<dbReference type="Pfam" id="PF02737">
    <property type="entry name" value="3HCDH_N"/>
    <property type="match status" value="1"/>
</dbReference>
<keyword evidence="21" id="KW-1185">Reference proteome</keyword>
<dbReference type="InterPro" id="IPR006108">
    <property type="entry name" value="3HC_DH_C"/>
</dbReference>
<reference evidence="20" key="2">
    <citation type="submission" date="2018-10" db="UniProtKB">
        <authorList>
            <consortium name="EnsemblPlants"/>
        </authorList>
    </citation>
    <scope>IDENTIFICATION</scope>
</reference>
<dbReference type="GO" id="GO:0004300">
    <property type="term" value="F:enoyl-CoA hydratase activity"/>
    <property type="evidence" value="ECO:0007669"/>
    <property type="project" value="UniProtKB-EC"/>
</dbReference>
<dbReference type="Pfam" id="PF00378">
    <property type="entry name" value="ECH_1"/>
    <property type="match status" value="1"/>
</dbReference>
<dbReference type="EnsemblPlants" id="TraesCS1B02G127500.2">
    <property type="protein sequence ID" value="TraesCS1B02G127500.2"/>
    <property type="gene ID" value="TraesCS1B02G127500"/>
</dbReference>
<dbReference type="SUPFAM" id="SSF48179">
    <property type="entry name" value="6-phosphogluconate dehydrogenase C-terminal domain-like"/>
    <property type="match status" value="2"/>
</dbReference>
<proteinExistence type="inferred from homology"/>
<keyword evidence="10" id="KW-0576">Peroxisome</keyword>
<comment type="catalytic activity">
    <reaction evidence="14">
        <text>(3S)-3-hydroxybutanoyl-CoA = (3R)-3-hydroxybutanoyl-CoA</text>
        <dbReference type="Rhea" id="RHEA:21760"/>
        <dbReference type="ChEBI" id="CHEBI:57315"/>
        <dbReference type="ChEBI" id="CHEBI:57316"/>
        <dbReference type="EC" id="5.1.2.3"/>
    </reaction>
</comment>
<evidence type="ECO:0000256" key="14">
    <source>
        <dbReference type="ARBA" id="ARBA00023701"/>
    </source>
</evidence>
<dbReference type="Pfam" id="PF00725">
    <property type="entry name" value="3HCDH"/>
    <property type="match status" value="1"/>
</dbReference>
<comment type="similarity">
    <text evidence="5">In the N-terminal section; belongs to the enoyl-CoA hydratase/isomerase family.</text>
</comment>
<dbReference type="SMR" id="A0A3B5YTT0"/>
<reference evidence="20" key="1">
    <citation type="submission" date="2018-08" db="EMBL/GenBank/DDBJ databases">
        <authorList>
            <person name="Rossello M."/>
        </authorList>
    </citation>
    <scope>NUCLEOTIDE SEQUENCE [LARGE SCALE GENOMIC DNA]</scope>
    <source>
        <strain evidence="20">cv. Chinese Spring</strain>
    </source>
</reference>
<dbReference type="PANTHER" id="PTHR23309:SF47">
    <property type="entry name" value="3-HYDROXYACYL-COA DEHYDROGENASE"/>
    <property type="match status" value="1"/>
</dbReference>
<evidence type="ECO:0000256" key="1">
    <source>
        <dbReference type="ARBA" id="ARBA00000452"/>
    </source>
</evidence>
<evidence type="ECO:0000256" key="7">
    <source>
        <dbReference type="ARBA" id="ARBA00023002"/>
    </source>
</evidence>
<feature type="domain" description="3-hydroxyacyl-CoA dehydrogenase C-terminal" evidence="18">
    <location>
        <begin position="462"/>
        <end position="555"/>
    </location>
</feature>
<dbReference type="FunFam" id="3.40.50.720:FF:000009">
    <property type="entry name" value="Fatty oxidation complex, alpha subunit"/>
    <property type="match status" value="1"/>
</dbReference>
<dbReference type="Gramene" id="TraesCS1B02G127500.2">
    <property type="protein sequence ID" value="TraesCS1B02G127500.2"/>
    <property type="gene ID" value="TraesCS1B02G127500"/>
</dbReference>
<keyword evidence="9" id="KW-0443">Lipid metabolism</keyword>
<comment type="similarity">
    <text evidence="17">Belongs to the enoyl-CoA hydratase/isomerase family.</text>
</comment>
<comment type="catalytic activity">
    <reaction evidence="1">
        <text>a (3Z)-enoyl-CoA = a 4-saturated (2E)-enoyl-CoA</text>
        <dbReference type="Rhea" id="RHEA:45900"/>
        <dbReference type="ChEBI" id="CHEBI:85097"/>
        <dbReference type="ChEBI" id="CHEBI:85489"/>
        <dbReference type="EC" id="5.3.3.8"/>
    </reaction>
</comment>
<evidence type="ECO:0000256" key="15">
    <source>
        <dbReference type="ARBA" id="ARBA00023709"/>
    </source>
</evidence>
<dbReference type="OrthoDB" id="2018133at2759"/>
<dbReference type="InterPro" id="IPR018376">
    <property type="entry name" value="Enoyl-CoA_hyd/isom_CS"/>
</dbReference>
<comment type="catalytic activity">
    <reaction evidence="15">
        <text>a (3S)-3-hydroxyacyl-CoA = a (2E)-enoyl-CoA + H2O</text>
        <dbReference type="Rhea" id="RHEA:16105"/>
        <dbReference type="ChEBI" id="CHEBI:15377"/>
        <dbReference type="ChEBI" id="CHEBI:57318"/>
        <dbReference type="ChEBI" id="CHEBI:58856"/>
        <dbReference type="EC" id="4.2.1.17"/>
    </reaction>
</comment>
<accession>A0A3B5YTT0</accession>
<evidence type="ECO:0000256" key="2">
    <source>
        <dbReference type="ARBA" id="ARBA00000765"/>
    </source>
</evidence>
<comment type="pathway">
    <text evidence="4">Lipid metabolism; fatty acid beta-oxidation.</text>
</comment>
<dbReference type="Proteomes" id="UP000019116">
    <property type="component" value="Chromosome 1B"/>
</dbReference>
<evidence type="ECO:0000256" key="17">
    <source>
        <dbReference type="RuleBase" id="RU003707"/>
    </source>
</evidence>
<dbReference type="InterPro" id="IPR006176">
    <property type="entry name" value="3-OHacyl-CoA_DH_NAD-bd"/>
</dbReference>
<dbReference type="InterPro" id="IPR001753">
    <property type="entry name" value="Enoyl-CoA_hydra/iso"/>
</dbReference>
<dbReference type="SUPFAM" id="SSF51735">
    <property type="entry name" value="NAD(P)-binding Rossmann-fold domains"/>
    <property type="match status" value="1"/>
</dbReference>
<evidence type="ECO:0000256" key="10">
    <source>
        <dbReference type="ARBA" id="ARBA00023140"/>
    </source>
</evidence>
<organism evidence="20">
    <name type="scientific">Triticum aestivum</name>
    <name type="common">Wheat</name>
    <dbReference type="NCBI Taxonomy" id="4565"/>
    <lineage>
        <taxon>Eukaryota</taxon>
        <taxon>Viridiplantae</taxon>
        <taxon>Streptophyta</taxon>
        <taxon>Embryophyta</taxon>
        <taxon>Tracheophyta</taxon>
        <taxon>Spermatophyta</taxon>
        <taxon>Magnoliopsida</taxon>
        <taxon>Liliopsida</taxon>
        <taxon>Poales</taxon>
        <taxon>Poaceae</taxon>
        <taxon>BOP clade</taxon>
        <taxon>Pooideae</taxon>
        <taxon>Triticodae</taxon>
        <taxon>Triticeae</taxon>
        <taxon>Triticinae</taxon>
        <taxon>Triticum</taxon>
    </lineage>
</organism>
<dbReference type="GO" id="GO:0004165">
    <property type="term" value="F:delta(3)-delta(2)-enoyl-CoA isomerase activity"/>
    <property type="evidence" value="ECO:0007669"/>
    <property type="project" value="UniProtKB-EC"/>
</dbReference>
<evidence type="ECO:0000256" key="5">
    <source>
        <dbReference type="ARBA" id="ARBA00008750"/>
    </source>
</evidence>
<dbReference type="GO" id="GO:0005777">
    <property type="term" value="C:peroxisome"/>
    <property type="evidence" value="ECO:0007669"/>
    <property type="project" value="UniProtKB-SubCell"/>
</dbReference>
<dbReference type="SUPFAM" id="SSF52096">
    <property type="entry name" value="ClpP/crotonase"/>
    <property type="match status" value="1"/>
</dbReference>
<dbReference type="UniPathway" id="UPA00659"/>
<keyword evidence="11" id="KW-0413">Isomerase</keyword>
<evidence type="ECO:0000256" key="12">
    <source>
        <dbReference type="ARBA" id="ARBA00023239"/>
    </source>
</evidence>
<dbReference type="Gene3D" id="1.10.1040.50">
    <property type="match status" value="1"/>
</dbReference>
<keyword evidence="13" id="KW-0511">Multifunctional enzyme</keyword>
<evidence type="ECO:0000256" key="16">
    <source>
        <dbReference type="ARBA" id="ARBA00023717"/>
    </source>
</evidence>
<keyword evidence="6" id="KW-0276">Fatty acid metabolism</keyword>
<dbReference type="AlphaFoldDB" id="A0A3B5YTT0"/>
<protein>
    <submittedName>
        <fullName evidence="20">Uncharacterized protein</fullName>
    </submittedName>
</protein>
<dbReference type="Gene3D" id="3.40.50.720">
    <property type="entry name" value="NAD(P)-binding Rossmann-like Domain"/>
    <property type="match status" value="1"/>
</dbReference>
<evidence type="ECO:0000256" key="6">
    <source>
        <dbReference type="ARBA" id="ARBA00022832"/>
    </source>
</evidence>
<evidence type="ECO:0000259" key="19">
    <source>
        <dbReference type="Pfam" id="PF02737"/>
    </source>
</evidence>